<gene>
    <name evidence="2" type="ORF">WMW72_19465</name>
</gene>
<feature type="transmembrane region" description="Helical" evidence="1">
    <location>
        <begin position="106"/>
        <end position="127"/>
    </location>
</feature>
<evidence type="ECO:0000256" key="1">
    <source>
        <dbReference type="SAM" id="Phobius"/>
    </source>
</evidence>
<proteinExistence type="predicted"/>
<feature type="transmembrane region" description="Helical" evidence="1">
    <location>
        <begin position="187"/>
        <end position="204"/>
    </location>
</feature>
<keyword evidence="1" id="KW-0472">Membrane</keyword>
<reference evidence="2 3" key="1">
    <citation type="submission" date="2024-04" db="EMBL/GenBank/DDBJ databases">
        <title>draft genome sequnece of Paenibacillus filicis.</title>
        <authorList>
            <person name="Kim D.-U."/>
        </authorList>
    </citation>
    <scope>NUCLEOTIDE SEQUENCE [LARGE SCALE GENOMIC DNA]</scope>
    <source>
        <strain evidence="2 3">KACC14197</strain>
    </source>
</reference>
<feature type="transmembrane region" description="Helical" evidence="1">
    <location>
        <begin position="133"/>
        <end position="152"/>
    </location>
</feature>
<dbReference type="Pfam" id="PF05857">
    <property type="entry name" value="TraX"/>
    <property type="match status" value="1"/>
</dbReference>
<dbReference type="InterPro" id="IPR008875">
    <property type="entry name" value="TraX"/>
</dbReference>
<dbReference type="Proteomes" id="UP001469365">
    <property type="component" value="Unassembled WGS sequence"/>
</dbReference>
<evidence type="ECO:0000313" key="3">
    <source>
        <dbReference type="Proteomes" id="UP001469365"/>
    </source>
</evidence>
<evidence type="ECO:0000313" key="2">
    <source>
        <dbReference type="EMBL" id="MEK8130087.1"/>
    </source>
</evidence>
<sequence length="206" mass="23870">MWQWLAMITMTIDHIGYVFFPDDPLWRIVGRVAFPVYAYLLVEGYKHTRNVGRYMLRLLLLFAVSQLPYMALFQTQELNVIGTLFLSVVVLWALDQPRLLVKVPLVAASAIVLALLDLDYGLYGLALVLSYRYIPTVWAAVVVHAVATFIWYRQVPVQYFSVPVTLLLLSEAAPKVRRAPAWLWRSFYPLHLTVLWLVHTWPLFTF</sequence>
<accession>A0ABU9DMJ9</accession>
<organism evidence="2 3">
    <name type="scientific">Paenibacillus filicis</name>
    <dbReference type="NCBI Taxonomy" id="669464"/>
    <lineage>
        <taxon>Bacteria</taxon>
        <taxon>Bacillati</taxon>
        <taxon>Bacillota</taxon>
        <taxon>Bacilli</taxon>
        <taxon>Bacillales</taxon>
        <taxon>Paenibacillaceae</taxon>
        <taxon>Paenibacillus</taxon>
    </lineage>
</organism>
<dbReference type="EMBL" id="JBBPCC010000013">
    <property type="protein sequence ID" value="MEK8130087.1"/>
    <property type="molecule type" value="Genomic_DNA"/>
</dbReference>
<feature type="transmembrane region" description="Helical" evidence="1">
    <location>
        <begin position="78"/>
        <end position="94"/>
    </location>
</feature>
<protein>
    <submittedName>
        <fullName evidence="2">TraX family protein</fullName>
    </submittedName>
</protein>
<feature type="transmembrane region" description="Helical" evidence="1">
    <location>
        <begin position="54"/>
        <end position="72"/>
    </location>
</feature>
<comment type="caution">
    <text evidence="2">The sequence shown here is derived from an EMBL/GenBank/DDBJ whole genome shotgun (WGS) entry which is preliminary data.</text>
</comment>
<keyword evidence="1" id="KW-1133">Transmembrane helix</keyword>
<keyword evidence="3" id="KW-1185">Reference proteome</keyword>
<name>A0ABU9DMJ9_9BACL</name>
<keyword evidence="1" id="KW-0812">Transmembrane</keyword>
<dbReference type="RefSeq" id="WP_341417217.1">
    <property type="nucleotide sequence ID" value="NZ_JBBPCC010000013.1"/>
</dbReference>